<evidence type="ECO:0000256" key="3">
    <source>
        <dbReference type="ARBA" id="ARBA00022490"/>
    </source>
</evidence>
<dbReference type="GO" id="GO:0004869">
    <property type="term" value="F:cysteine-type endopeptidase inhibitor activity"/>
    <property type="evidence" value="ECO:0007669"/>
    <property type="project" value="UniProtKB-KW"/>
</dbReference>
<keyword evidence="4" id="KW-0646">Protease inhibitor</keyword>
<evidence type="ECO:0000256" key="1">
    <source>
        <dbReference type="ARBA" id="ARBA00004496"/>
    </source>
</evidence>
<evidence type="ECO:0000256" key="4">
    <source>
        <dbReference type="ARBA" id="ARBA00022690"/>
    </source>
</evidence>
<dbReference type="SUPFAM" id="SSF54403">
    <property type="entry name" value="Cystatin/monellin"/>
    <property type="match status" value="1"/>
</dbReference>
<dbReference type="GO" id="GO:0005829">
    <property type="term" value="C:cytosol"/>
    <property type="evidence" value="ECO:0007669"/>
    <property type="project" value="TreeGrafter"/>
</dbReference>
<dbReference type="InterPro" id="IPR001713">
    <property type="entry name" value="Prot_inh_stefin"/>
</dbReference>
<feature type="region of interest" description="Disordered" evidence="6">
    <location>
        <begin position="1"/>
        <end position="23"/>
    </location>
</feature>
<keyword evidence="3" id="KW-0963">Cytoplasm</keyword>
<accession>A0A8B7Y9M8</accession>
<dbReference type="FunFam" id="3.10.450.10:FF:000001">
    <property type="entry name" value="Cystatin-A"/>
    <property type="match status" value="1"/>
</dbReference>
<sequence>MASQRKVGGMNEPRKADDEVQGYADQVKSKVEEAVGRKLDRYEAKLYTTQLVNGINYFVKIDTGDGKFVHVRLHKTFQGDITFHSCQDSKSENDALEYF</sequence>
<protein>
    <submittedName>
        <fullName evidence="9">Cystatin-A-like</fullName>
    </submittedName>
</protein>
<name>A0A8B7Y9M8_ACAPL</name>
<dbReference type="Proteomes" id="UP000694845">
    <property type="component" value="Unplaced"/>
</dbReference>
<dbReference type="RefSeq" id="XP_022089943.1">
    <property type="nucleotide sequence ID" value="XM_022234251.1"/>
</dbReference>
<keyword evidence="8" id="KW-1185">Reference proteome</keyword>
<dbReference type="PANTHER" id="PTHR11414">
    <property type="entry name" value="CYSTATIN FAMILY MEMBER"/>
    <property type="match status" value="1"/>
</dbReference>
<proteinExistence type="inferred from homology"/>
<dbReference type="GeneID" id="110978915"/>
<dbReference type="Pfam" id="PF00031">
    <property type="entry name" value="Cystatin"/>
    <property type="match status" value="1"/>
</dbReference>
<dbReference type="AlphaFoldDB" id="A0A8B7Y9M8"/>
<evidence type="ECO:0000259" key="7">
    <source>
        <dbReference type="Pfam" id="PF00031"/>
    </source>
</evidence>
<evidence type="ECO:0000256" key="6">
    <source>
        <dbReference type="SAM" id="MobiDB-lite"/>
    </source>
</evidence>
<evidence type="ECO:0000256" key="5">
    <source>
        <dbReference type="ARBA" id="ARBA00022704"/>
    </source>
</evidence>
<reference evidence="9" key="1">
    <citation type="submission" date="2025-08" db="UniProtKB">
        <authorList>
            <consortium name="RefSeq"/>
        </authorList>
    </citation>
    <scope>IDENTIFICATION</scope>
</reference>
<organism evidence="8 9">
    <name type="scientific">Acanthaster planci</name>
    <name type="common">Crown-of-thorns starfish</name>
    <dbReference type="NCBI Taxonomy" id="133434"/>
    <lineage>
        <taxon>Eukaryota</taxon>
        <taxon>Metazoa</taxon>
        <taxon>Echinodermata</taxon>
        <taxon>Eleutherozoa</taxon>
        <taxon>Asterozoa</taxon>
        <taxon>Asteroidea</taxon>
        <taxon>Valvatacea</taxon>
        <taxon>Valvatida</taxon>
        <taxon>Acanthasteridae</taxon>
        <taxon>Acanthaster</taxon>
    </lineage>
</organism>
<comment type="subcellular location">
    <subcellularLocation>
        <location evidence="1">Cytoplasm</location>
    </subcellularLocation>
</comment>
<evidence type="ECO:0000313" key="8">
    <source>
        <dbReference type="Proteomes" id="UP000694845"/>
    </source>
</evidence>
<keyword evidence="5" id="KW-0789">Thiol protease inhibitor</keyword>
<dbReference type="PRINTS" id="PR00295">
    <property type="entry name" value="STEFINA"/>
</dbReference>
<dbReference type="PANTHER" id="PTHR11414:SF21">
    <property type="entry name" value="CYSTATIN 14A, TANDEM DUPLICATE 1-RELATED"/>
    <property type="match status" value="1"/>
</dbReference>
<dbReference type="OMA" id="DNRYMHL"/>
<dbReference type="InterPro" id="IPR000010">
    <property type="entry name" value="Cystatin_dom"/>
</dbReference>
<evidence type="ECO:0000256" key="2">
    <source>
        <dbReference type="ARBA" id="ARBA00009403"/>
    </source>
</evidence>
<dbReference type="OrthoDB" id="2429551at2759"/>
<feature type="domain" description="Cystatin" evidence="7">
    <location>
        <begin position="8"/>
        <end position="76"/>
    </location>
</feature>
<gene>
    <name evidence="9" type="primary">LOC110978915</name>
</gene>
<evidence type="ECO:0000313" key="9">
    <source>
        <dbReference type="RefSeq" id="XP_022089943.1"/>
    </source>
</evidence>
<comment type="similarity">
    <text evidence="2">Belongs to the cystatin family.</text>
</comment>
<dbReference type="KEGG" id="aplc:110978915"/>
<dbReference type="Gene3D" id="3.10.450.10">
    <property type="match status" value="1"/>
</dbReference>
<dbReference type="InterPro" id="IPR046350">
    <property type="entry name" value="Cystatin_sf"/>
</dbReference>